<dbReference type="InterPro" id="IPR010998">
    <property type="entry name" value="Integrase_recombinase_N"/>
</dbReference>
<evidence type="ECO:0000256" key="4">
    <source>
        <dbReference type="ARBA" id="ARBA00023172"/>
    </source>
</evidence>
<protein>
    <submittedName>
        <fullName evidence="8">Tyrosine-type recombinase/integrase</fullName>
    </submittedName>
</protein>
<dbReference type="PANTHER" id="PTHR30349">
    <property type="entry name" value="PHAGE INTEGRASE-RELATED"/>
    <property type="match status" value="1"/>
</dbReference>
<evidence type="ECO:0000313" key="8">
    <source>
        <dbReference type="EMBL" id="MDV2621981.1"/>
    </source>
</evidence>
<evidence type="ECO:0000259" key="6">
    <source>
        <dbReference type="PROSITE" id="PS51898"/>
    </source>
</evidence>
<dbReference type="SUPFAM" id="SSF56349">
    <property type="entry name" value="DNA breaking-rejoining enzymes"/>
    <property type="match status" value="1"/>
</dbReference>
<evidence type="ECO:0000256" key="5">
    <source>
        <dbReference type="PROSITE-ProRule" id="PRU01248"/>
    </source>
</evidence>
<dbReference type="InterPro" id="IPR050090">
    <property type="entry name" value="Tyrosine_recombinase_XerCD"/>
</dbReference>
<dbReference type="Proteomes" id="UP001280897">
    <property type="component" value="Unassembled WGS sequence"/>
</dbReference>
<accession>A0AAW8YK79</accession>
<proteinExistence type="inferred from homology"/>
<sequence length="359" mass="41179">MASFEKRGKKYRAVVSVMDNGVRRKVSKTFPTKKEATEWATIMEADKFQNKKIIASSMTFADWFKMWMENYKKSEVRESTYAAYKSDYNVISKYFGNTTLAELTYPLLQYTLDKIGKKKKQGSIANLVIKIRASLKEAKYEQYIKTDIYSRLKPHGIRVDKKANVLSATEFEKLQNYLYQNYQNNLVNGAILVALETGMRIGEILALNSKDVSAAFQTIVINKSLSHATSKITPPKNKHSIRTIKITKELANVIESYGYHESRIFNVSSDTIRRNLDEIIELLNLAPITTHGLRHSHASYLLYRGISINYVSARLGHANVSITQRVYAHMLKEEKQREQERAMKILSMSPNVPKRSQTP</sequence>
<comment type="similarity">
    <text evidence="1">Belongs to the 'phage' integrase family.</text>
</comment>
<reference evidence="8" key="2">
    <citation type="submission" date="2023-10" db="EMBL/GenBank/DDBJ databases">
        <authorList>
            <person name="Khurajog B."/>
        </authorList>
    </citation>
    <scope>NUCLEOTIDE SEQUENCE</scope>
    <source>
        <strain evidence="8">BF9</strain>
    </source>
</reference>
<dbReference type="InterPro" id="IPR013762">
    <property type="entry name" value="Integrase-like_cat_sf"/>
</dbReference>
<feature type="domain" description="Core-binding (CB)" evidence="7">
    <location>
        <begin position="58"/>
        <end position="139"/>
    </location>
</feature>
<keyword evidence="4" id="KW-0233">DNA recombination</keyword>
<dbReference type="InterPro" id="IPR004107">
    <property type="entry name" value="Integrase_SAM-like_N"/>
</dbReference>
<dbReference type="PROSITE" id="PS51900">
    <property type="entry name" value="CB"/>
    <property type="match status" value="1"/>
</dbReference>
<dbReference type="AlphaFoldDB" id="A0AAW8YK79"/>
<dbReference type="Gene3D" id="1.10.150.130">
    <property type="match status" value="1"/>
</dbReference>
<dbReference type="EMBL" id="JAWJAV010000007">
    <property type="protein sequence ID" value="MDV2621981.1"/>
    <property type="molecule type" value="Genomic_DNA"/>
</dbReference>
<evidence type="ECO:0000313" key="9">
    <source>
        <dbReference type="Proteomes" id="UP001280897"/>
    </source>
</evidence>
<evidence type="ECO:0000256" key="3">
    <source>
        <dbReference type="ARBA" id="ARBA00023125"/>
    </source>
</evidence>
<evidence type="ECO:0000256" key="2">
    <source>
        <dbReference type="ARBA" id="ARBA00022908"/>
    </source>
</evidence>
<dbReference type="RefSeq" id="WP_317072523.1">
    <property type="nucleotide sequence ID" value="NZ_JAWJAV010000007.1"/>
</dbReference>
<evidence type="ECO:0000256" key="1">
    <source>
        <dbReference type="ARBA" id="ARBA00008857"/>
    </source>
</evidence>
<evidence type="ECO:0000259" key="7">
    <source>
        <dbReference type="PROSITE" id="PS51900"/>
    </source>
</evidence>
<dbReference type="CDD" id="cd01189">
    <property type="entry name" value="INT_ICEBs1_C_like"/>
    <property type="match status" value="1"/>
</dbReference>
<feature type="domain" description="Tyr recombinase" evidence="6">
    <location>
        <begin position="161"/>
        <end position="341"/>
    </location>
</feature>
<dbReference type="InterPro" id="IPR011010">
    <property type="entry name" value="DNA_brk_join_enz"/>
</dbReference>
<dbReference type="Pfam" id="PF00589">
    <property type="entry name" value="Phage_integrase"/>
    <property type="match status" value="1"/>
</dbReference>
<dbReference type="GO" id="GO:0003677">
    <property type="term" value="F:DNA binding"/>
    <property type="evidence" value="ECO:0007669"/>
    <property type="project" value="UniProtKB-UniRule"/>
</dbReference>
<name>A0AAW8YK79_PEDAC</name>
<dbReference type="PROSITE" id="PS51898">
    <property type="entry name" value="TYR_RECOMBINASE"/>
    <property type="match status" value="1"/>
</dbReference>
<dbReference type="Pfam" id="PF14659">
    <property type="entry name" value="Phage_int_SAM_3"/>
    <property type="match status" value="1"/>
</dbReference>
<keyword evidence="2" id="KW-0229">DNA integration</keyword>
<dbReference type="Gene3D" id="1.10.443.10">
    <property type="entry name" value="Intergrase catalytic core"/>
    <property type="match status" value="1"/>
</dbReference>
<organism evidence="8 9">
    <name type="scientific">Pediococcus acidilactici</name>
    <dbReference type="NCBI Taxonomy" id="1254"/>
    <lineage>
        <taxon>Bacteria</taxon>
        <taxon>Bacillati</taxon>
        <taxon>Bacillota</taxon>
        <taxon>Bacilli</taxon>
        <taxon>Lactobacillales</taxon>
        <taxon>Lactobacillaceae</taxon>
        <taxon>Pediococcus</taxon>
        <taxon>Pediococcus acidilactici group</taxon>
    </lineage>
</organism>
<dbReference type="InterPro" id="IPR044068">
    <property type="entry name" value="CB"/>
</dbReference>
<dbReference type="GO" id="GO:0015074">
    <property type="term" value="P:DNA integration"/>
    <property type="evidence" value="ECO:0007669"/>
    <property type="project" value="UniProtKB-KW"/>
</dbReference>
<dbReference type="InterPro" id="IPR002104">
    <property type="entry name" value="Integrase_catalytic"/>
</dbReference>
<dbReference type="GO" id="GO:0006310">
    <property type="term" value="P:DNA recombination"/>
    <property type="evidence" value="ECO:0007669"/>
    <property type="project" value="UniProtKB-KW"/>
</dbReference>
<reference evidence="8" key="1">
    <citation type="journal article" date="2023" name="PeerJ">
        <title>Selection and evaluation of lactic acid bacteria from chicken feces in Thailand as potential probiotics.</title>
        <authorList>
            <person name="Khurajog B."/>
            <person name="Disastra Y."/>
            <person name="Lawwyne L.D."/>
            <person name="Sirichokchatchawan W."/>
            <person name="Niyomtham W."/>
            <person name="Yindee J."/>
            <person name="Hampson D.J."/>
            <person name="Prapasarakul N."/>
        </authorList>
    </citation>
    <scope>NUCLEOTIDE SEQUENCE</scope>
    <source>
        <strain evidence="8">BF9</strain>
    </source>
</reference>
<comment type="caution">
    <text evidence="8">The sequence shown here is derived from an EMBL/GenBank/DDBJ whole genome shotgun (WGS) entry which is preliminary data.</text>
</comment>
<keyword evidence="3 5" id="KW-0238">DNA-binding</keyword>
<dbReference type="PANTHER" id="PTHR30349:SF64">
    <property type="entry name" value="PROPHAGE INTEGRASE INTD-RELATED"/>
    <property type="match status" value="1"/>
</dbReference>
<gene>
    <name evidence="8" type="ORF">R0G89_09575</name>
</gene>